<evidence type="ECO:0000313" key="3">
    <source>
        <dbReference type="Proteomes" id="UP000572377"/>
    </source>
</evidence>
<dbReference type="CDD" id="cd12108">
    <property type="entry name" value="Hr-like"/>
    <property type="match status" value="1"/>
</dbReference>
<dbReference type="Pfam" id="PF01814">
    <property type="entry name" value="Hemerythrin"/>
    <property type="match status" value="1"/>
</dbReference>
<keyword evidence="3" id="KW-1185">Reference proteome</keyword>
<dbReference type="EMBL" id="JABFBC010000001">
    <property type="protein sequence ID" value="NNU79160.1"/>
    <property type="molecule type" value="Genomic_DNA"/>
</dbReference>
<proteinExistence type="predicted"/>
<evidence type="ECO:0000259" key="1">
    <source>
        <dbReference type="Pfam" id="PF01814"/>
    </source>
</evidence>
<gene>
    <name evidence="2" type="ORF">HMH01_01800</name>
</gene>
<feature type="domain" description="Hemerythrin-like" evidence="1">
    <location>
        <begin position="39"/>
        <end position="178"/>
    </location>
</feature>
<dbReference type="InterPro" id="IPR012312">
    <property type="entry name" value="Hemerythrin-like"/>
</dbReference>
<dbReference type="RefSeq" id="WP_171321896.1">
    <property type="nucleotide sequence ID" value="NZ_JABFBC010000001.1"/>
</dbReference>
<comment type="caution">
    <text evidence="2">The sequence shown here is derived from an EMBL/GenBank/DDBJ whole genome shotgun (WGS) entry which is preliminary data.</text>
</comment>
<name>A0A849L048_9RHOB</name>
<organism evidence="2 3">
    <name type="scientific">Halovulum dunhuangense</name>
    <dbReference type="NCBI Taxonomy" id="1505036"/>
    <lineage>
        <taxon>Bacteria</taxon>
        <taxon>Pseudomonadati</taxon>
        <taxon>Pseudomonadota</taxon>
        <taxon>Alphaproteobacteria</taxon>
        <taxon>Rhodobacterales</taxon>
        <taxon>Paracoccaceae</taxon>
        <taxon>Halovulum</taxon>
    </lineage>
</organism>
<accession>A0A849L048</accession>
<dbReference type="AlphaFoldDB" id="A0A849L048"/>
<evidence type="ECO:0000313" key="2">
    <source>
        <dbReference type="EMBL" id="NNU79160.1"/>
    </source>
</evidence>
<reference evidence="2 3" key="1">
    <citation type="submission" date="2020-05" db="EMBL/GenBank/DDBJ databases">
        <title>Gimesia benthica sp. nov., a novel planctomycete isolated from a deep-sea water sample of the Northwest Indian Ocean.</title>
        <authorList>
            <person name="Wang J."/>
            <person name="Ruan C."/>
            <person name="Song L."/>
            <person name="Zhu Y."/>
            <person name="Li A."/>
            <person name="Zheng X."/>
            <person name="Wang L."/>
            <person name="Lu Z."/>
            <person name="Huang Y."/>
            <person name="Du W."/>
            <person name="Zhou Y."/>
            <person name="Huang L."/>
            <person name="Dai X."/>
        </authorList>
    </citation>
    <scope>NUCLEOTIDE SEQUENCE [LARGE SCALE GENOMIC DNA]</scope>
    <source>
        <strain evidence="2 3">YYQ-30</strain>
    </source>
</reference>
<dbReference type="Gene3D" id="1.20.120.520">
    <property type="entry name" value="nmb1532 protein domain like"/>
    <property type="match status" value="1"/>
</dbReference>
<protein>
    <submittedName>
        <fullName evidence="2">Hemerythrin domain-containing protein</fullName>
    </submittedName>
</protein>
<sequence>MDFDLRSRAGLPEHLRYLADKYPREMWTGHPNFNGLTSFWLDRHLMFRNVQERMQQETKLYLDRNADARQFGQNIYRLAGFFINELHGHHNIEDAHYFPMLCDREKRLKEAFELLDADHHAMDGLLADLTGHTNALLQALAAGKPARNEAGVFHRSVDAFAGFLDRHLADEEEIVVPVILEHAIRD</sequence>
<dbReference type="Proteomes" id="UP000572377">
    <property type="component" value="Unassembled WGS sequence"/>
</dbReference>